<protein>
    <submittedName>
        <fullName evidence="3">Phosphatase PAP2 family protein</fullName>
    </submittedName>
</protein>
<dbReference type="Pfam" id="PF01569">
    <property type="entry name" value="PAP2"/>
    <property type="match status" value="1"/>
</dbReference>
<dbReference type="OrthoDB" id="9801622at2"/>
<accession>A0A3A4AZT0</accession>
<dbReference type="Proteomes" id="UP000265768">
    <property type="component" value="Unassembled WGS sequence"/>
</dbReference>
<feature type="transmembrane region" description="Helical" evidence="1">
    <location>
        <begin position="226"/>
        <end position="246"/>
    </location>
</feature>
<keyword evidence="1" id="KW-1133">Transmembrane helix</keyword>
<gene>
    <name evidence="3" type="ORF">D5H75_20075</name>
</gene>
<proteinExistence type="predicted"/>
<dbReference type="InterPro" id="IPR036938">
    <property type="entry name" value="PAP2/HPO_sf"/>
</dbReference>
<dbReference type="EMBL" id="QZEY01000007">
    <property type="protein sequence ID" value="RJL31343.1"/>
    <property type="molecule type" value="Genomic_DNA"/>
</dbReference>
<feature type="transmembrane region" description="Helical" evidence="1">
    <location>
        <begin position="185"/>
        <end position="206"/>
    </location>
</feature>
<comment type="caution">
    <text evidence="3">The sequence shown here is derived from an EMBL/GenBank/DDBJ whole genome shotgun (WGS) entry which is preliminary data.</text>
</comment>
<organism evidence="3 4">
    <name type="scientific">Bailinhaonella thermotolerans</name>
    <dbReference type="NCBI Taxonomy" id="1070861"/>
    <lineage>
        <taxon>Bacteria</taxon>
        <taxon>Bacillati</taxon>
        <taxon>Actinomycetota</taxon>
        <taxon>Actinomycetes</taxon>
        <taxon>Streptosporangiales</taxon>
        <taxon>Streptosporangiaceae</taxon>
        <taxon>Bailinhaonella</taxon>
    </lineage>
</organism>
<dbReference type="Gene3D" id="1.20.144.10">
    <property type="entry name" value="Phosphatidic acid phosphatase type 2/haloperoxidase"/>
    <property type="match status" value="1"/>
</dbReference>
<evidence type="ECO:0000313" key="3">
    <source>
        <dbReference type="EMBL" id="RJL31343.1"/>
    </source>
</evidence>
<keyword evidence="1" id="KW-0472">Membrane</keyword>
<sequence length="333" mass="35223">MDLLDGLREAEIDPIVWIQGWGAWLEPVMETASFFGTETFFLVLLPVLYWCVSPAAGLRVGLIVLVAGGLNAVAKLAAHAPRPYWIDPRVLPLSAESSFGMPSGHAQLSANVWGAVAALTRRRAAWAGAASFALVIGLSRIYLGVHFISDVIAGFALGLLTLWAFLALEERAVAWWRGLGTAGRLALAAGVSWGLILAGALALAAYEGWRLPATWTGAKAVDPESLESLIAMGGALFGMLAGAAYMDRLGWFDASGPLWRRLLRLVVGAAGVAVIYAGLKAVLPDGDSVLADVLRYARYALLTLWVQLGAPLLFLRLGLVGPGARSIAAEPRG</sequence>
<dbReference type="SUPFAM" id="SSF48317">
    <property type="entry name" value="Acid phosphatase/Vanadium-dependent haloperoxidase"/>
    <property type="match status" value="1"/>
</dbReference>
<dbReference type="InterPro" id="IPR000326">
    <property type="entry name" value="PAP2/HPO"/>
</dbReference>
<keyword evidence="1" id="KW-0812">Transmembrane</keyword>
<feature type="transmembrane region" description="Helical" evidence="1">
    <location>
        <begin position="124"/>
        <end position="145"/>
    </location>
</feature>
<evidence type="ECO:0000256" key="1">
    <source>
        <dbReference type="SAM" id="Phobius"/>
    </source>
</evidence>
<keyword evidence="4" id="KW-1185">Reference proteome</keyword>
<dbReference type="SMART" id="SM00014">
    <property type="entry name" value="acidPPc"/>
    <property type="match status" value="1"/>
</dbReference>
<dbReference type="PANTHER" id="PTHR14969">
    <property type="entry name" value="SPHINGOSINE-1-PHOSPHATE PHOSPHOHYDROLASE"/>
    <property type="match status" value="1"/>
</dbReference>
<name>A0A3A4AZT0_9ACTN</name>
<feature type="transmembrane region" description="Helical" evidence="1">
    <location>
        <begin position="151"/>
        <end position="173"/>
    </location>
</feature>
<dbReference type="AlphaFoldDB" id="A0A3A4AZT0"/>
<dbReference type="PANTHER" id="PTHR14969:SF13">
    <property type="entry name" value="AT30094P"/>
    <property type="match status" value="1"/>
</dbReference>
<dbReference type="RefSeq" id="WP_119928028.1">
    <property type="nucleotide sequence ID" value="NZ_QZEY01000007.1"/>
</dbReference>
<feature type="transmembrane region" description="Helical" evidence="1">
    <location>
        <begin position="299"/>
        <end position="319"/>
    </location>
</feature>
<feature type="transmembrane region" description="Helical" evidence="1">
    <location>
        <begin position="258"/>
        <end position="279"/>
    </location>
</feature>
<feature type="transmembrane region" description="Helical" evidence="1">
    <location>
        <begin position="47"/>
        <end position="73"/>
    </location>
</feature>
<feature type="domain" description="Phosphatidic acid phosphatase type 2/haloperoxidase" evidence="2">
    <location>
        <begin position="60"/>
        <end position="166"/>
    </location>
</feature>
<evidence type="ECO:0000313" key="4">
    <source>
        <dbReference type="Proteomes" id="UP000265768"/>
    </source>
</evidence>
<reference evidence="3 4" key="1">
    <citation type="submission" date="2018-09" db="EMBL/GenBank/DDBJ databases">
        <title>YIM 75507 draft genome.</title>
        <authorList>
            <person name="Tang S."/>
            <person name="Feng Y."/>
        </authorList>
    </citation>
    <scope>NUCLEOTIDE SEQUENCE [LARGE SCALE GENOMIC DNA]</scope>
    <source>
        <strain evidence="3 4">YIM 75507</strain>
    </source>
</reference>
<evidence type="ECO:0000259" key="2">
    <source>
        <dbReference type="SMART" id="SM00014"/>
    </source>
</evidence>